<proteinExistence type="predicted"/>
<reference evidence="1" key="1">
    <citation type="submission" date="2022-03" db="EMBL/GenBank/DDBJ databases">
        <authorList>
            <person name="Martin H S."/>
        </authorList>
    </citation>
    <scope>NUCLEOTIDE SEQUENCE</scope>
</reference>
<feature type="non-terminal residue" evidence="1">
    <location>
        <position position="201"/>
    </location>
</feature>
<evidence type="ECO:0000313" key="1">
    <source>
        <dbReference type="EMBL" id="CAH2074484.1"/>
    </source>
</evidence>
<sequence length="201" mass="22610">MGSKKTCLRSDDFLKPKNILKDSLEAPRLFGASDPWEQRERATGDVSACEVTGGGHHRGHTMRILAFQRNKRVGQKLYLSDDAALCQLVSNRVFNKIISHTHPAQTIGEGCARVRSYLRPLQTEQCWGGGECALHNRQPNFALSTLEDNGARQTIGQRRDTVDGRQQCSDGFNQRLPFVDDDQWGMRQWMNTAGSFKYGIV</sequence>
<accession>A0ABN8J6D3</accession>
<gene>
    <name evidence="1" type="ORF">IPOD504_LOCUS16097</name>
</gene>
<evidence type="ECO:0000313" key="2">
    <source>
        <dbReference type="Proteomes" id="UP000837857"/>
    </source>
</evidence>
<organism evidence="1 2">
    <name type="scientific">Iphiclides podalirius</name>
    <name type="common">scarce swallowtail</name>
    <dbReference type="NCBI Taxonomy" id="110791"/>
    <lineage>
        <taxon>Eukaryota</taxon>
        <taxon>Metazoa</taxon>
        <taxon>Ecdysozoa</taxon>
        <taxon>Arthropoda</taxon>
        <taxon>Hexapoda</taxon>
        <taxon>Insecta</taxon>
        <taxon>Pterygota</taxon>
        <taxon>Neoptera</taxon>
        <taxon>Endopterygota</taxon>
        <taxon>Lepidoptera</taxon>
        <taxon>Glossata</taxon>
        <taxon>Ditrysia</taxon>
        <taxon>Papilionoidea</taxon>
        <taxon>Papilionidae</taxon>
        <taxon>Papilioninae</taxon>
        <taxon>Iphiclides</taxon>
    </lineage>
</organism>
<dbReference type="EMBL" id="OW152819">
    <property type="protein sequence ID" value="CAH2074484.1"/>
    <property type="molecule type" value="Genomic_DNA"/>
</dbReference>
<keyword evidence="2" id="KW-1185">Reference proteome</keyword>
<name>A0ABN8J6D3_9NEOP</name>
<protein>
    <submittedName>
        <fullName evidence="1">Uncharacterized protein</fullName>
    </submittedName>
</protein>
<dbReference type="Proteomes" id="UP000837857">
    <property type="component" value="Chromosome 7"/>
</dbReference>